<dbReference type="Proteomes" id="UP000474640">
    <property type="component" value="Unassembled WGS sequence"/>
</dbReference>
<feature type="region of interest" description="Disordered" evidence="1">
    <location>
        <begin position="117"/>
        <end position="171"/>
    </location>
</feature>
<gene>
    <name evidence="2" type="ORF">TWF970_007217</name>
</gene>
<comment type="caution">
    <text evidence="2">The sequence shown here is derived from an EMBL/GenBank/DDBJ whole genome shotgun (WGS) entry which is preliminary data.</text>
</comment>
<proteinExistence type="predicted"/>
<reference evidence="2 3" key="1">
    <citation type="submission" date="2020-01" db="EMBL/GenBank/DDBJ databases">
        <authorList>
            <person name="Palmer J.M."/>
        </authorList>
    </citation>
    <scope>NUCLEOTIDE SEQUENCE [LARGE SCALE GENOMIC DNA]</scope>
    <source>
        <strain evidence="2 3">TWF970</strain>
    </source>
</reference>
<evidence type="ECO:0000313" key="2">
    <source>
        <dbReference type="EMBL" id="KAF3287497.1"/>
    </source>
</evidence>
<organism evidence="2 3">
    <name type="scientific">Orbilia oligospora</name>
    <name type="common">Nematode-trapping fungus</name>
    <name type="synonym">Arthrobotrys oligospora</name>
    <dbReference type="NCBI Taxonomy" id="2813651"/>
    <lineage>
        <taxon>Eukaryota</taxon>
        <taxon>Fungi</taxon>
        <taxon>Dikarya</taxon>
        <taxon>Ascomycota</taxon>
        <taxon>Pezizomycotina</taxon>
        <taxon>Orbiliomycetes</taxon>
        <taxon>Orbiliales</taxon>
        <taxon>Orbiliaceae</taxon>
        <taxon>Orbilia</taxon>
    </lineage>
</organism>
<evidence type="ECO:0000256" key="1">
    <source>
        <dbReference type="SAM" id="MobiDB-lite"/>
    </source>
</evidence>
<evidence type="ECO:0000313" key="3">
    <source>
        <dbReference type="Proteomes" id="UP000474640"/>
    </source>
</evidence>
<feature type="compositionally biased region" description="Polar residues" evidence="1">
    <location>
        <begin position="154"/>
        <end position="167"/>
    </location>
</feature>
<protein>
    <submittedName>
        <fullName evidence="2">Uncharacterized protein</fullName>
    </submittedName>
</protein>
<dbReference type="AlphaFoldDB" id="A0A7C8RHK0"/>
<sequence>MDTIDIANEPIPKPHSRANKGEIVTAIFGPEEDPNQPPRADRFKHMQTTAKETYHRIISPDEKFRVIYWDRIPHNVQQRAIEDLLRNEVFGSYFARSEKYWLPKYLMKNYIKSHVDHKIGRPGDETHQKRKLLEREESSSPRRVRTDDDEPLAPTSSSPREQSSTDYSGRLTLPGFREIFKLAEDAQDSKGGHWA</sequence>
<accession>A0A7C8RHK0</accession>
<name>A0A7C8RHK0_ORBOL</name>
<dbReference type="OrthoDB" id="5280983at2759"/>
<feature type="compositionally biased region" description="Basic and acidic residues" evidence="1">
    <location>
        <begin position="117"/>
        <end position="146"/>
    </location>
</feature>
<dbReference type="EMBL" id="JAABOJ010000004">
    <property type="protein sequence ID" value="KAF3287497.1"/>
    <property type="molecule type" value="Genomic_DNA"/>
</dbReference>